<evidence type="ECO:0000259" key="3">
    <source>
        <dbReference type="PROSITE" id="PS51186"/>
    </source>
</evidence>
<accession>A0A7H1MYV0</accession>
<keyword evidence="5" id="KW-1185">Reference proteome</keyword>
<dbReference type="AlphaFoldDB" id="A0A7H1MYV0"/>
<dbReference type="SUPFAM" id="SSF55729">
    <property type="entry name" value="Acyl-CoA N-acyltransferases (Nat)"/>
    <property type="match status" value="1"/>
</dbReference>
<sequence>MPNTRIACRDCRVEDEADWRRLWAGYNRFYNTTIPELVTDTTWLRILDPQAPVLSRIAERAGSVIGFSVSVLHAGTWTIDPICYLEDLFVDAEVRGQGAGRALIEDLITVARSRGWGRLYWHTLAANVAARRLYDRFTPADEFVRYRLFLR</sequence>
<evidence type="ECO:0000313" key="5">
    <source>
        <dbReference type="Proteomes" id="UP000516369"/>
    </source>
</evidence>
<dbReference type="PROSITE" id="PS51186">
    <property type="entry name" value="GNAT"/>
    <property type="match status" value="1"/>
</dbReference>
<dbReference type="KEGG" id="dvn:HQ394_03725"/>
<gene>
    <name evidence="4" type="ORF">HQ394_03725</name>
</gene>
<dbReference type="PANTHER" id="PTHR10545">
    <property type="entry name" value="DIAMINE N-ACETYLTRANSFERASE"/>
    <property type="match status" value="1"/>
</dbReference>
<name>A0A7H1MYV0_9PROT</name>
<keyword evidence="2" id="KW-0012">Acyltransferase</keyword>
<evidence type="ECO:0000313" key="4">
    <source>
        <dbReference type="EMBL" id="QNT68636.1"/>
    </source>
</evidence>
<proteinExistence type="predicted"/>
<keyword evidence="1 4" id="KW-0808">Transferase</keyword>
<feature type="domain" description="N-acetyltransferase" evidence="3">
    <location>
        <begin position="6"/>
        <end position="151"/>
    </location>
</feature>
<dbReference type="CDD" id="cd04301">
    <property type="entry name" value="NAT_SF"/>
    <property type="match status" value="1"/>
</dbReference>
<protein>
    <submittedName>
        <fullName evidence="4">GNAT family N-acetyltransferase</fullName>
    </submittedName>
</protein>
<dbReference type="PANTHER" id="PTHR10545:SF42">
    <property type="entry name" value="ACETYLTRANSFERASE"/>
    <property type="match status" value="1"/>
</dbReference>
<evidence type="ECO:0000256" key="2">
    <source>
        <dbReference type="ARBA" id="ARBA00023315"/>
    </source>
</evidence>
<organism evidence="4 5">
    <name type="scientific">Defluviicoccus vanus</name>
    <dbReference type="NCBI Taxonomy" id="111831"/>
    <lineage>
        <taxon>Bacteria</taxon>
        <taxon>Pseudomonadati</taxon>
        <taxon>Pseudomonadota</taxon>
        <taxon>Alphaproteobacteria</taxon>
        <taxon>Rhodospirillales</taxon>
        <taxon>Rhodospirillaceae</taxon>
        <taxon>Defluviicoccus</taxon>
    </lineage>
</organism>
<dbReference type="InterPro" id="IPR051016">
    <property type="entry name" value="Diverse_Substrate_AcTransf"/>
</dbReference>
<reference evidence="4 5" key="1">
    <citation type="submission" date="2020-05" db="EMBL/GenBank/DDBJ databases">
        <title>Complete closed genome sequence of Defluviicoccus vanus.</title>
        <authorList>
            <person name="Bessarab I."/>
            <person name="Arumugam K."/>
            <person name="Maszenan A.M."/>
            <person name="Seviour R.J."/>
            <person name="Williams R.B."/>
        </authorList>
    </citation>
    <scope>NUCLEOTIDE SEQUENCE [LARGE SCALE GENOMIC DNA]</scope>
    <source>
        <strain evidence="4 5">Ben 114</strain>
    </source>
</reference>
<dbReference type="GO" id="GO:0008080">
    <property type="term" value="F:N-acetyltransferase activity"/>
    <property type="evidence" value="ECO:0007669"/>
    <property type="project" value="TreeGrafter"/>
</dbReference>
<evidence type="ECO:0000256" key="1">
    <source>
        <dbReference type="ARBA" id="ARBA00022679"/>
    </source>
</evidence>
<dbReference type="Proteomes" id="UP000516369">
    <property type="component" value="Chromosome"/>
</dbReference>
<dbReference type="Gene3D" id="3.40.630.30">
    <property type="match status" value="1"/>
</dbReference>
<dbReference type="RefSeq" id="WP_190262072.1">
    <property type="nucleotide sequence ID" value="NZ_CP053923.1"/>
</dbReference>
<dbReference type="InterPro" id="IPR016181">
    <property type="entry name" value="Acyl_CoA_acyltransferase"/>
</dbReference>
<dbReference type="Pfam" id="PF00583">
    <property type="entry name" value="Acetyltransf_1"/>
    <property type="match status" value="1"/>
</dbReference>
<dbReference type="InterPro" id="IPR000182">
    <property type="entry name" value="GNAT_dom"/>
</dbReference>
<dbReference type="EMBL" id="CP053923">
    <property type="protein sequence ID" value="QNT68636.1"/>
    <property type="molecule type" value="Genomic_DNA"/>
</dbReference>